<comment type="caution">
    <text evidence="1">The sequence shown here is derived from an EMBL/GenBank/DDBJ whole genome shotgun (WGS) entry which is preliminary data.</text>
</comment>
<keyword evidence="2" id="KW-1185">Reference proteome</keyword>
<gene>
    <name evidence="1" type="ORF">GMST_42910</name>
</gene>
<sequence>MGLLQRFVELFLQVFGMPHVLDPGFPKHRSFLATVLREDGYFFPVWDCRLLLRGFRWRAPRCSMLRL</sequence>
<proteinExistence type="predicted"/>
<dbReference type="Proteomes" id="UP000556026">
    <property type="component" value="Unassembled WGS sequence"/>
</dbReference>
<evidence type="ECO:0000313" key="2">
    <source>
        <dbReference type="Proteomes" id="UP000556026"/>
    </source>
</evidence>
<protein>
    <submittedName>
        <fullName evidence="1">Uncharacterized protein</fullName>
    </submittedName>
</protein>
<name>A0A6V8MPH7_9BACT</name>
<accession>A0A6V8MPH7</accession>
<reference evidence="2" key="1">
    <citation type="submission" date="2020-06" db="EMBL/GenBank/DDBJ databases">
        <title>Draft genomic sequence of Geomonas sp. Red330.</title>
        <authorList>
            <person name="Itoh H."/>
            <person name="Zhenxing X."/>
            <person name="Ushijima N."/>
            <person name="Masuda Y."/>
            <person name="Shiratori Y."/>
            <person name="Senoo K."/>
        </authorList>
    </citation>
    <scope>NUCLEOTIDE SEQUENCE [LARGE SCALE GENOMIC DNA]</scope>
    <source>
        <strain evidence="2">Red330</strain>
    </source>
</reference>
<dbReference type="AlphaFoldDB" id="A0A6V8MPH7"/>
<organism evidence="1 2">
    <name type="scientific">Geomonas silvestris</name>
    <dbReference type="NCBI Taxonomy" id="2740184"/>
    <lineage>
        <taxon>Bacteria</taxon>
        <taxon>Pseudomonadati</taxon>
        <taxon>Thermodesulfobacteriota</taxon>
        <taxon>Desulfuromonadia</taxon>
        <taxon>Geobacterales</taxon>
        <taxon>Geobacteraceae</taxon>
        <taxon>Geomonas</taxon>
    </lineage>
</organism>
<dbReference type="EMBL" id="BLXX01000023">
    <property type="protein sequence ID" value="GFO61966.1"/>
    <property type="molecule type" value="Genomic_DNA"/>
</dbReference>
<evidence type="ECO:0000313" key="1">
    <source>
        <dbReference type="EMBL" id="GFO61966.1"/>
    </source>
</evidence>